<keyword evidence="3" id="KW-1185">Reference proteome</keyword>
<dbReference type="EMBL" id="WWBZ02000067">
    <property type="protein sequence ID" value="KAF4302636.1"/>
    <property type="molecule type" value="Genomic_DNA"/>
</dbReference>
<dbReference type="AlphaFoldDB" id="A0A8H4N1I4"/>
<evidence type="ECO:0000313" key="2">
    <source>
        <dbReference type="EMBL" id="KAF4302636.1"/>
    </source>
</evidence>
<name>A0A8H4N1I4_9PEZI</name>
<reference evidence="2" key="1">
    <citation type="submission" date="2020-04" db="EMBL/GenBank/DDBJ databases">
        <title>Genome Assembly and Annotation of Botryosphaeria dothidea sdau 11-99, a Latent Pathogen of Apple Fruit Ring Rot in China.</title>
        <authorList>
            <person name="Yu C."/>
            <person name="Diao Y."/>
            <person name="Lu Q."/>
            <person name="Zhao J."/>
            <person name="Cui S."/>
            <person name="Peng C."/>
            <person name="He B."/>
            <person name="Liu H."/>
        </authorList>
    </citation>
    <scope>NUCLEOTIDE SEQUENCE [LARGE SCALE GENOMIC DNA]</scope>
    <source>
        <strain evidence="2">Sdau11-99</strain>
    </source>
</reference>
<dbReference type="Proteomes" id="UP000572817">
    <property type="component" value="Unassembled WGS sequence"/>
</dbReference>
<accession>A0A8H4N1I4</accession>
<gene>
    <name evidence="2" type="ORF">GTA08_BOTSDO14271</name>
</gene>
<protein>
    <submittedName>
        <fullName evidence="2">Uncharacterized protein</fullName>
    </submittedName>
</protein>
<sequence>MNACPGASVGHRRREDLASLLRAHTLPPQQLGPLLYSLPTHSAEIAATPAQRSRPLQRRKTSPTGASSSPLATSGQPAPPSTGDRLALGPNFGPFRSALTLGAVSQPFQPCKKKKGPLWVGQYS</sequence>
<feature type="region of interest" description="Disordered" evidence="1">
    <location>
        <begin position="43"/>
        <end position="91"/>
    </location>
</feature>
<evidence type="ECO:0000313" key="3">
    <source>
        <dbReference type="Proteomes" id="UP000572817"/>
    </source>
</evidence>
<feature type="compositionally biased region" description="Polar residues" evidence="1">
    <location>
        <begin position="62"/>
        <end position="76"/>
    </location>
</feature>
<organism evidence="2 3">
    <name type="scientific">Botryosphaeria dothidea</name>
    <dbReference type="NCBI Taxonomy" id="55169"/>
    <lineage>
        <taxon>Eukaryota</taxon>
        <taxon>Fungi</taxon>
        <taxon>Dikarya</taxon>
        <taxon>Ascomycota</taxon>
        <taxon>Pezizomycotina</taxon>
        <taxon>Dothideomycetes</taxon>
        <taxon>Dothideomycetes incertae sedis</taxon>
        <taxon>Botryosphaeriales</taxon>
        <taxon>Botryosphaeriaceae</taxon>
        <taxon>Botryosphaeria</taxon>
    </lineage>
</organism>
<feature type="region of interest" description="Disordered" evidence="1">
    <location>
        <begin position="103"/>
        <end position="124"/>
    </location>
</feature>
<comment type="caution">
    <text evidence="2">The sequence shown here is derived from an EMBL/GenBank/DDBJ whole genome shotgun (WGS) entry which is preliminary data.</text>
</comment>
<evidence type="ECO:0000256" key="1">
    <source>
        <dbReference type="SAM" id="MobiDB-lite"/>
    </source>
</evidence>
<proteinExistence type="predicted"/>